<name>A0A811ZRP9_NYCPR</name>
<dbReference type="Gene3D" id="2.30.30.850">
    <property type="match status" value="1"/>
</dbReference>
<keyword evidence="1" id="KW-0808">Transferase</keyword>
<dbReference type="GO" id="GO:0004519">
    <property type="term" value="F:endonuclease activity"/>
    <property type="evidence" value="ECO:0007669"/>
    <property type="project" value="UniProtKB-KW"/>
</dbReference>
<keyword evidence="11" id="KW-1185">Reference proteome</keyword>
<proteinExistence type="predicted"/>
<dbReference type="PANTHER" id="PTHR41694:SF5">
    <property type="entry name" value="RIBONUCLEASE H"/>
    <property type="match status" value="1"/>
</dbReference>
<evidence type="ECO:0000256" key="7">
    <source>
        <dbReference type="SAM" id="MobiDB-lite"/>
    </source>
</evidence>
<evidence type="ECO:0000256" key="3">
    <source>
        <dbReference type="ARBA" id="ARBA00022722"/>
    </source>
</evidence>
<reference evidence="10" key="1">
    <citation type="submission" date="2020-12" db="EMBL/GenBank/DDBJ databases">
        <authorList>
            <consortium name="Molecular Ecology Group"/>
        </authorList>
    </citation>
    <scope>NUCLEOTIDE SEQUENCE</scope>
    <source>
        <strain evidence="10">TBG_1078</strain>
    </source>
</reference>
<evidence type="ECO:0000313" key="11">
    <source>
        <dbReference type="Proteomes" id="UP000645828"/>
    </source>
</evidence>
<evidence type="ECO:0000256" key="1">
    <source>
        <dbReference type="ARBA" id="ARBA00022679"/>
    </source>
</evidence>
<dbReference type="Pfam" id="PF18697">
    <property type="entry name" value="MLVIN_C"/>
    <property type="match status" value="1"/>
</dbReference>
<dbReference type="InterPro" id="IPR041588">
    <property type="entry name" value="Integrase_H2C2"/>
</dbReference>
<keyword evidence="5" id="KW-0378">Hydrolase</keyword>
<keyword evidence="6" id="KW-0695">RNA-directed DNA polymerase</keyword>
<gene>
    <name evidence="10" type="ORF">NYPRO_LOCUS24010</name>
</gene>
<protein>
    <submittedName>
        <fullName evidence="10">(raccoon dog) hypothetical protein</fullName>
    </submittedName>
</protein>
<feature type="domain" description="Integrase zinc-binding" evidence="8">
    <location>
        <begin position="66"/>
        <end position="120"/>
    </location>
</feature>
<keyword evidence="3" id="KW-0540">Nuclease</keyword>
<comment type="caution">
    <text evidence="10">The sequence shown here is derived from an EMBL/GenBank/DDBJ whole genome shotgun (WGS) entry which is preliminary data.</text>
</comment>
<keyword evidence="4" id="KW-0255">Endonuclease</keyword>
<feature type="domain" description="Murine leukemia virus integrase C-terminal" evidence="9">
    <location>
        <begin position="157"/>
        <end position="204"/>
    </location>
</feature>
<accession>A0A811ZRP9</accession>
<feature type="region of interest" description="Disordered" evidence="7">
    <location>
        <begin position="220"/>
        <end position="240"/>
    </location>
</feature>
<dbReference type="GO" id="GO:0003964">
    <property type="term" value="F:RNA-directed DNA polymerase activity"/>
    <property type="evidence" value="ECO:0007669"/>
    <property type="project" value="UniProtKB-KW"/>
</dbReference>
<dbReference type="GO" id="GO:0016787">
    <property type="term" value="F:hydrolase activity"/>
    <property type="evidence" value="ECO:0007669"/>
    <property type="project" value="UniProtKB-KW"/>
</dbReference>
<sequence>MVSIGNNKADSVARKTALSNPVSPILFLNTPHRPSYSIKETQALQALGGKAEGKGWIYIRGKIALPENLAHTLITDIHQSLHIGPRALNQFLQPLFYYPSLPKVIEAVHRACKTCSAVNAQGGIRRPGPNHQLRGHQPGEDWQLDFTHMPRHKAFRDQVLLRNLEPGSLQTRWTGPHTVILTTPTAAKLLGHTAWVHINNLKRAPTGIEWTSQMVGPTKLRLARAPSHTTPEPSDPGSRM</sequence>
<dbReference type="InterPro" id="IPR040643">
    <property type="entry name" value="MLVIN_C"/>
</dbReference>
<evidence type="ECO:0000256" key="2">
    <source>
        <dbReference type="ARBA" id="ARBA00022695"/>
    </source>
</evidence>
<dbReference type="Proteomes" id="UP000645828">
    <property type="component" value="Unassembled WGS sequence"/>
</dbReference>
<evidence type="ECO:0000259" key="8">
    <source>
        <dbReference type="Pfam" id="PF17921"/>
    </source>
</evidence>
<evidence type="ECO:0000259" key="9">
    <source>
        <dbReference type="Pfam" id="PF18697"/>
    </source>
</evidence>
<evidence type="ECO:0000313" key="10">
    <source>
        <dbReference type="EMBL" id="CAD7691216.1"/>
    </source>
</evidence>
<dbReference type="PANTHER" id="PTHR41694">
    <property type="entry name" value="ENDOGENOUS RETROVIRUS GROUP K MEMBER POL PROTEIN"/>
    <property type="match status" value="1"/>
</dbReference>
<dbReference type="EMBL" id="CAJHUB010000773">
    <property type="protein sequence ID" value="CAD7691216.1"/>
    <property type="molecule type" value="Genomic_DNA"/>
</dbReference>
<dbReference type="AlphaFoldDB" id="A0A811ZRP9"/>
<organism evidence="10 11">
    <name type="scientific">Nyctereutes procyonoides</name>
    <name type="common">Raccoon dog</name>
    <name type="synonym">Canis procyonoides</name>
    <dbReference type="NCBI Taxonomy" id="34880"/>
    <lineage>
        <taxon>Eukaryota</taxon>
        <taxon>Metazoa</taxon>
        <taxon>Chordata</taxon>
        <taxon>Craniata</taxon>
        <taxon>Vertebrata</taxon>
        <taxon>Euteleostomi</taxon>
        <taxon>Mammalia</taxon>
        <taxon>Eutheria</taxon>
        <taxon>Laurasiatheria</taxon>
        <taxon>Carnivora</taxon>
        <taxon>Caniformia</taxon>
        <taxon>Canidae</taxon>
        <taxon>Nyctereutes</taxon>
    </lineage>
</organism>
<dbReference type="Gene3D" id="1.10.340.70">
    <property type="match status" value="1"/>
</dbReference>
<evidence type="ECO:0000256" key="6">
    <source>
        <dbReference type="ARBA" id="ARBA00022918"/>
    </source>
</evidence>
<evidence type="ECO:0000256" key="4">
    <source>
        <dbReference type="ARBA" id="ARBA00022759"/>
    </source>
</evidence>
<keyword evidence="2" id="KW-0548">Nucleotidyltransferase</keyword>
<evidence type="ECO:0000256" key="5">
    <source>
        <dbReference type="ARBA" id="ARBA00022801"/>
    </source>
</evidence>
<dbReference type="Pfam" id="PF17921">
    <property type="entry name" value="Integrase_H2C2"/>
    <property type="match status" value="1"/>
</dbReference>